<protein>
    <submittedName>
        <fullName evidence="2">Uncharacterized protein</fullName>
    </submittedName>
</protein>
<dbReference type="AlphaFoldDB" id="A0A060YNJ0"/>
<proteinExistence type="predicted"/>
<gene>
    <name evidence="2" type="ORF">GSONMT00012561001</name>
</gene>
<evidence type="ECO:0000313" key="3">
    <source>
        <dbReference type="Proteomes" id="UP000193380"/>
    </source>
</evidence>
<sequence length="43" mass="4584">MQSSLTARYGSPPGHSGIGATPQKKNTRYDSHMANFPSPSFSS</sequence>
<name>A0A060YNJ0_ONCMY</name>
<accession>A0A060YNJ0</accession>
<dbReference type="EMBL" id="FR910835">
    <property type="protein sequence ID" value="CDQ90690.1"/>
    <property type="molecule type" value="Genomic_DNA"/>
</dbReference>
<organism evidence="2 3">
    <name type="scientific">Oncorhynchus mykiss</name>
    <name type="common">Rainbow trout</name>
    <name type="synonym">Salmo gairdneri</name>
    <dbReference type="NCBI Taxonomy" id="8022"/>
    <lineage>
        <taxon>Eukaryota</taxon>
        <taxon>Metazoa</taxon>
        <taxon>Chordata</taxon>
        <taxon>Craniata</taxon>
        <taxon>Vertebrata</taxon>
        <taxon>Euteleostomi</taxon>
        <taxon>Actinopterygii</taxon>
        <taxon>Neopterygii</taxon>
        <taxon>Teleostei</taxon>
        <taxon>Protacanthopterygii</taxon>
        <taxon>Salmoniformes</taxon>
        <taxon>Salmonidae</taxon>
        <taxon>Salmoninae</taxon>
        <taxon>Oncorhynchus</taxon>
    </lineage>
</organism>
<feature type="region of interest" description="Disordered" evidence="1">
    <location>
        <begin position="1"/>
        <end position="43"/>
    </location>
</feature>
<reference evidence="2" key="2">
    <citation type="submission" date="2014-03" db="EMBL/GenBank/DDBJ databases">
        <authorList>
            <person name="Genoscope - CEA"/>
        </authorList>
    </citation>
    <scope>NUCLEOTIDE SEQUENCE</scope>
</reference>
<dbReference type="Proteomes" id="UP000193380">
    <property type="component" value="Unassembled WGS sequence"/>
</dbReference>
<evidence type="ECO:0000256" key="1">
    <source>
        <dbReference type="SAM" id="MobiDB-lite"/>
    </source>
</evidence>
<reference evidence="2" key="1">
    <citation type="journal article" date="2014" name="Nat. Commun.">
        <title>The rainbow trout genome provides novel insights into evolution after whole-genome duplication in vertebrates.</title>
        <authorList>
            <person name="Berthelot C."/>
            <person name="Brunet F."/>
            <person name="Chalopin D."/>
            <person name="Juanchich A."/>
            <person name="Bernard M."/>
            <person name="Noel B."/>
            <person name="Bento P."/>
            <person name="Da Silva C."/>
            <person name="Labadie K."/>
            <person name="Alberti A."/>
            <person name="Aury J.M."/>
            <person name="Louis A."/>
            <person name="Dehais P."/>
            <person name="Bardou P."/>
            <person name="Montfort J."/>
            <person name="Klopp C."/>
            <person name="Cabau C."/>
            <person name="Gaspin C."/>
            <person name="Thorgaard G.H."/>
            <person name="Boussaha M."/>
            <person name="Quillet E."/>
            <person name="Guyomard R."/>
            <person name="Galiana D."/>
            <person name="Bobe J."/>
            <person name="Volff J.N."/>
            <person name="Genet C."/>
            <person name="Wincker P."/>
            <person name="Jaillon O."/>
            <person name="Roest Crollius H."/>
            <person name="Guiguen Y."/>
        </authorList>
    </citation>
    <scope>NUCLEOTIDE SEQUENCE [LARGE SCALE GENOMIC DNA]</scope>
</reference>
<feature type="non-terminal residue" evidence="2">
    <location>
        <position position="43"/>
    </location>
</feature>
<evidence type="ECO:0000313" key="2">
    <source>
        <dbReference type="EMBL" id="CDQ90690.1"/>
    </source>
</evidence>
<dbReference type="PaxDb" id="8022-A0A060YNJ0"/>